<evidence type="ECO:0000313" key="1">
    <source>
        <dbReference type="EMBL" id="AUH35758.1"/>
    </source>
</evidence>
<protein>
    <submittedName>
        <fullName evidence="1">Uncharacterized protein</fullName>
    </submittedName>
</protein>
<keyword evidence="1" id="KW-0614">Plasmid</keyword>
<organism evidence="1 2">
    <name type="scientific">Paracoccus tegillarcae</name>
    <dbReference type="NCBI Taxonomy" id="1529068"/>
    <lineage>
        <taxon>Bacteria</taxon>
        <taxon>Pseudomonadati</taxon>
        <taxon>Pseudomonadota</taxon>
        <taxon>Alphaproteobacteria</taxon>
        <taxon>Rhodobacterales</taxon>
        <taxon>Paracoccaceae</taxon>
        <taxon>Paracoccus</taxon>
    </lineage>
</organism>
<geneLocation type="plasmid" evidence="2">
    <name>pbm152</name>
</geneLocation>
<keyword evidence="2" id="KW-1185">Reference proteome</keyword>
<proteinExistence type="predicted"/>
<dbReference type="KEGG" id="paro:CUV01_19440"/>
<reference evidence="1 2" key="1">
    <citation type="submission" date="2017-12" db="EMBL/GenBank/DDBJ databases">
        <authorList>
            <person name="Hurst M.R.H."/>
        </authorList>
    </citation>
    <scope>NUCLEOTIDE SEQUENCE [LARGE SCALE GENOMIC DNA]</scope>
    <source>
        <strain evidence="1 2">BM15</strain>
        <plasmid evidence="2">Plasmid pbm152</plasmid>
    </source>
</reference>
<dbReference type="Proteomes" id="UP000233742">
    <property type="component" value="Plasmid pBM152"/>
</dbReference>
<evidence type="ECO:0000313" key="2">
    <source>
        <dbReference type="Proteomes" id="UP000233742"/>
    </source>
</evidence>
<name>A0A2K9EL38_9RHOB</name>
<sequence length="135" mass="15171">MWLCMKIDSPLGLKGNLFPSMLQRNPTTGAGRICSRLALSRYRNTGDLLKQITEAANDPASYADKIKDLASRIDAGKKEALAEYVIHRKSIIELLDAARKFDDAKTRGAEDEVHSLIFRRFSDSVNVEYFQHNLG</sequence>
<dbReference type="AlphaFoldDB" id="A0A2K9EL38"/>
<gene>
    <name evidence="1" type="ORF">CUV01_19440</name>
</gene>
<accession>A0A2K9EL38</accession>
<dbReference type="EMBL" id="CP025410">
    <property type="protein sequence ID" value="AUH35758.1"/>
    <property type="molecule type" value="Genomic_DNA"/>
</dbReference>